<accession>A0A1I7WQ02</accession>
<evidence type="ECO:0000313" key="1">
    <source>
        <dbReference type="Proteomes" id="UP000095283"/>
    </source>
</evidence>
<dbReference type="Pfam" id="PF00702">
    <property type="entry name" value="Hydrolase"/>
    <property type="match status" value="1"/>
</dbReference>
<keyword evidence="1" id="KW-1185">Reference proteome</keyword>
<dbReference type="AlphaFoldDB" id="A0A1I7WQ02"/>
<dbReference type="PRINTS" id="PR00413">
    <property type="entry name" value="HADHALOGNASE"/>
</dbReference>
<dbReference type="InterPro" id="IPR023214">
    <property type="entry name" value="HAD_sf"/>
</dbReference>
<reference evidence="2" key="1">
    <citation type="submission" date="2016-11" db="UniProtKB">
        <authorList>
            <consortium name="WormBaseParasite"/>
        </authorList>
    </citation>
    <scope>IDENTIFICATION</scope>
</reference>
<evidence type="ECO:0000313" key="2">
    <source>
        <dbReference type="WBParaSite" id="Hba_07225"/>
    </source>
</evidence>
<sequence>MSLFLLLSNGYRPQYQPITASSMPCGCSCLTFARTTNDCLIVAVQKLREHGYSTALLTNNFYIDKEKKLRSTPIDLSMFDVVVESALEGELKPEPRIYEITQEKLGTNNIIFLDDLTENLETARDLGWKTIHTHLHTELMNVK</sequence>
<dbReference type="InterPro" id="IPR036412">
    <property type="entry name" value="HAD-like_sf"/>
</dbReference>
<dbReference type="InterPro" id="IPR052898">
    <property type="entry name" value="ACAD10-like"/>
</dbReference>
<proteinExistence type="predicted"/>
<dbReference type="PANTHER" id="PTHR47829">
    <property type="entry name" value="HYDROLASE, PUTATIVE (AFU_ORTHOLOGUE AFUA_1G12880)-RELATED"/>
    <property type="match status" value="1"/>
</dbReference>
<dbReference type="Gene3D" id="3.40.50.1000">
    <property type="entry name" value="HAD superfamily/HAD-like"/>
    <property type="match status" value="1"/>
</dbReference>
<organism evidence="1 2">
    <name type="scientific">Heterorhabditis bacteriophora</name>
    <name type="common">Entomopathogenic nematode worm</name>
    <dbReference type="NCBI Taxonomy" id="37862"/>
    <lineage>
        <taxon>Eukaryota</taxon>
        <taxon>Metazoa</taxon>
        <taxon>Ecdysozoa</taxon>
        <taxon>Nematoda</taxon>
        <taxon>Chromadorea</taxon>
        <taxon>Rhabditida</taxon>
        <taxon>Rhabditina</taxon>
        <taxon>Rhabditomorpha</taxon>
        <taxon>Strongyloidea</taxon>
        <taxon>Heterorhabditidae</taxon>
        <taxon>Heterorhabditis</taxon>
    </lineage>
</organism>
<dbReference type="WBParaSite" id="Hba_07225">
    <property type="protein sequence ID" value="Hba_07225"/>
    <property type="gene ID" value="Hba_07225"/>
</dbReference>
<dbReference type="NCBIfam" id="TIGR01509">
    <property type="entry name" value="HAD-SF-IA-v3"/>
    <property type="match status" value="1"/>
</dbReference>
<name>A0A1I7WQ02_HETBA</name>
<protein>
    <submittedName>
        <fullName evidence="2">HAD family hydrolase</fullName>
    </submittedName>
</protein>
<dbReference type="Proteomes" id="UP000095283">
    <property type="component" value="Unplaced"/>
</dbReference>
<dbReference type="PANTHER" id="PTHR47829:SF1">
    <property type="entry name" value="HAD FAMILY PHOSPHATASE"/>
    <property type="match status" value="1"/>
</dbReference>
<dbReference type="SUPFAM" id="SSF56784">
    <property type="entry name" value="HAD-like"/>
    <property type="match status" value="1"/>
</dbReference>
<dbReference type="InterPro" id="IPR006439">
    <property type="entry name" value="HAD-SF_hydro_IA"/>
</dbReference>